<proteinExistence type="predicted"/>
<evidence type="ECO:0000313" key="3">
    <source>
        <dbReference type="Proteomes" id="UP000242791"/>
    </source>
</evidence>
<feature type="region of interest" description="Disordered" evidence="1">
    <location>
        <begin position="167"/>
        <end position="186"/>
    </location>
</feature>
<sequence>MGILFIKFQDRENAEKSNMVATHPEAISRVRDALRLLEQLGTAGAAELLNRVKASEPNPPSFVFQSHDGSGSQTNTCFDQEMALQLLLATSLNNHLPWFVASLNEPPVDTINPALLGIPEGGWDATVPRSTPESNCSSTVIDKNLSVPEAESTLFVSPASCTATGLGSCGQRAPQDGDTDFSPTPPDVSTNGNVQVAGSSEPVIGLSTPPSDPPSPATQITKGNGHCRLRSRRSKITKVTLAHKKKSLTKRSQVKKQPQSAGLKESSVMTNTSLARNALCGLSDPDLQRALEAGEGLIRDGLSDYQSSCIWQENGFWSEDALSPSILTDSSAEEKFCHIFRYANTLVKRSSDQKLRLRISHAILYLSFESLMQEKRSGVHFRRLDNHDQRRAATLSADYLLTRSYSDKWDLMDDQMKQALRRQFHEQKRQGSRCWRVAGVLGLGTLLSCGDTLARVIKNHSKYPLSKLDAVISYIVNAHPDVVCLYREFDAMAKQILLGETLTMRPTRQMIDDGICLAAATKLTPQQAEENWQQIDPASSSRKLIKEFVSNYV</sequence>
<dbReference type="AlphaFoldDB" id="A0A1J9R9S1"/>
<gene>
    <name evidence="2" type="ORF">ACJ73_03376</name>
</gene>
<reference evidence="2 3" key="1">
    <citation type="submission" date="2015-08" db="EMBL/GenBank/DDBJ databases">
        <title>Emmonsia species relationships and genome sequence.</title>
        <authorList>
            <person name="Cuomo C.A."/>
            <person name="Schwartz I.S."/>
            <person name="Kenyon C."/>
            <person name="De Hoog G.S."/>
            <person name="Govender N.P."/>
            <person name="Botha A."/>
            <person name="Moreno L."/>
            <person name="De Vries M."/>
            <person name="Munoz J.F."/>
            <person name="Stielow J.B."/>
        </authorList>
    </citation>
    <scope>NUCLEOTIDE SEQUENCE [LARGE SCALE GENOMIC DNA]</scope>
    <source>
        <strain evidence="2 3">EI222</strain>
    </source>
</reference>
<dbReference type="Proteomes" id="UP000242791">
    <property type="component" value="Unassembled WGS sequence"/>
</dbReference>
<dbReference type="EMBL" id="LGTZ01000404">
    <property type="protein sequence ID" value="OJD25263.1"/>
    <property type="molecule type" value="Genomic_DNA"/>
</dbReference>
<dbReference type="OrthoDB" id="4184601at2759"/>
<evidence type="ECO:0000313" key="2">
    <source>
        <dbReference type="EMBL" id="OJD25263.1"/>
    </source>
</evidence>
<keyword evidence="3" id="KW-1185">Reference proteome</keyword>
<name>A0A1J9R9S1_9EURO</name>
<accession>A0A1J9R9S1</accession>
<dbReference type="VEuPathDB" id="FungiDB:ACJ73_03376"/>
<comment type="caution">
    <text evidence="2">The sequence shown here is derived from an EMBL/GenBank/DDBJ whole genome shotgun (WGS) entry which is preliminary data.</text>
</comment>
<feature type="region of interest" description="Disordered" evidence="1">
    <location>
        <begin position="247"/>
        <end position="267"/>
    </location>
</feature>
<protein>
    <submittedName>
        <fullName evidence="2">Uncharacterized protein</fullName>
    </submittedName>
</protein>
<evidence type="ECO:0000256" key="1">
    <source>
        <dbReference type="SAM" id="MobiDB-lite"/>
    </source>
</evidence>
<organism evidence="2 3">
    <name type="scientific">Blastomyces percursus</name>
    <dbReference type="NCBI Taxonomy" id="1658174"/>
    <lineage>
        <taxon>Eukaryota</taxon>
        <taxon>Fungi</taxon>
        <taxon>Dikarya</taxon>
        <taxon>Ascomycota</taxon>
        <taxon>Pezizomycotina</taxon>
        <taxon>Eurotiomycetes</taxon>
        <taxon>Eurotiomycetidae</taxon>
        <taxon>Onygenales</taxon>
        <taxon>Ajellomycetaceae</taxon>
        <taxon>Blastomyces</taxon>
    </lineage>
</organism>
<feature type="region of interest" description="Disordered" evidence="1">
    <location>
        <begin position="206"/>
        <end position="225"/>
    </location>
</feature>